<dbReference type="InterPro" id="IPR024790">
    <property type="entry name" value="APC4_long_dom"/>
</dbReference>
<keyword evidence="5" id="KW-0131">Cell cycle</keyword>
<keyword evidence="2" id="KW-0132">Cell division</keyword>
<dbReference type="Gene3D" id="2.130.10.10">
    <property type="entry name" value="YVTN repeat-like/Quinoprotein amine dehydrogenase"/>
    <property type="match status" value="1"/>
</dbReference>
<comment type="caution">
    <text evidence="8">The sequence shown here is derived from an EMBL/GenBank/DDBJ whole genome shotgun (WGS) entry which is preliminary data.</text>
</comment>
<evidence type="ECO:0000259" key="7">
    <source>
        <dbReference type="Pfam" id="PF12896"/>
    </source>
</evidence>
<evidence type="ECO:0000256" key="3">
    <source>
        <dbReference type="ARBA" id="ARBA00022776"/>
    </source>
</evidence>
<dbReference type="OrthoDB" id="2110451at2759"/>
<proteinExistence type="predicted"/>
<dbReference type="GO" id="GO:0005680">
    <property type="term" value="C:anaphase-promoting complex"/>
    <property type="evidence" value="ECO:0007669"/>
    <property type="project" value="InterPro"/>
</dbReference>
<keyword evidence="3" id="KW-0498">Mitosis</keyword>
<feature type="domain" description="Anaphase-promoting complex subunit 4 long" evidence="7">
    <location>
        <begin position="278"/>
        <end position="477"/>
    </location>
</feature>
<dbReference type="EMBL" id="JABFUD020000024">
    <property type="protein sequence ID" value="KAI5060175.1"/>
    <property type="molecule type" value="Genomic_DNA"/>
</dbReference>
<dbReference type="PANTHER" id="PTHR13260">
    <property type="entry name" value="ANAPHASE PROMOTING COMPLEX SUBUNIT 4 APC4"/>
    <property type="match status" value="1"/>
</dbReference>
<accession>A0A9D4Z3S9</accession>
<dbReference type="SUPFAM" id="SSF50978">
    <property type="entry name" value="WD40 repeat-like"/>
    <property type="match status" value="1"/>
</dbReference>
<name>A0A9D4Z3S9_ADICA</name>
<sequence>MELDDEVEVASRLFTLHLDKALSSPIDKAVWNPEKDLLAMVTKDQQLIMHRFNWQRLWAVSPEKRVTSLCWRPDGKALAVGHEDGMIALHDVENGNVFRQTVTHQCSVECLTWVEERQPMLGTAADVFFYEDRTPRFFPPPAKSPAMPGAAPAFDVSGAVGFLEDQNSSADAKAALKSSHQRINILCSGDRNGTICLNVFGVFLIGRVEVRDLDIKTSAMDNSNIQGDIYRLLDAFILKVSLSENLQQLSVLCSGQLVLSCSQKRRASNEVASGLFCMQINSAIVGCRSKELHQVALQVSSIEELLEVLQVSLNVMQKLWSDAMGAFQEKFQGLAQLLREHGSHANAQEELLSLLSCGLASTGVHQFLAVSLGEGGLKRLSKTMDTAFRELHVIISEHLQPVAEILAFRVGELRGISRWRARLQSIGLEEKLVDRAMEDAGMLLVQVERLLRMISDTAAQFRMFFAWLTKSLRQLNNENSPSTDQLPSINSEAVALFLKTQFEEDLLGPHLAPVSEDAVRIEIGIEESERLEELALMGGFLDSTFLHKSLNQQISQLFVSCQKAFSMPSKIVSQQLNFENMLFLGQLHQPNTLIPISLTYYEEKGNPVSPEAPCYICFLTPNKLSEVHGIVGIIRECTENTSVSAEKTRSWEGVALQIGAGLSCIDLSLYKEKQLVLLGRTISSAKAWLMILPIDGLPYKKITGAVEGPDLPNLCLSNGAVSHISLRDGRARILSYGDVVPPLAVSASRGLACVFAGQRRALLYDLEEDEDGQDIEMD</sequence>
<protein>
    <recommendedName>
        <fullName evidence="1">Anaphase-promoting complex subunit 4</fullName>
    </recommendedName>
</protein>
<dbReference type="SMART" id="SM00320">
    <property type="entry name" value="WD40"/>
    <property type="match status" value="1"/>
</dbReference>
<keyword evidence="4" id="KW-0833">Ubl conjugation pathway</keyword>
<evidence type="ECO:0000256" key="5">
    <source>
        <dbReference type="ARBA" id="ARBA00023306"/>
    </source>
</evidence>
<dbReference type="InterPro" id="IPR024977">
    <property type="entry name" value="Apc4-like_WD40_dom"/>
</dbReference>
<dbReference type="GO" id="GO:0031145">
    <property type="term" value="P:anaphase-promoting complex-dependent catabolic process"/>
    <property type="evidence" value="ECO:0007669"/>
    <property type="project" value="InterPro"/>
</dbReference>
<dbReference type="PANTHER" id="PTHR13260:SF0">
    <property type="entry name" value="ANAPHASE-PROMOTING COMPLEX SUBUNIT 4"/>
    <property type="match status" value="1"/>
</dbReference>
<keyword evidence="9" id="KW-1185">Reference proteome</keyword>
<dbReference type="GO" id="GO:0070979">
    <property type="term" value="P:protein K11-linked ubiquitination"/>
    <property type="evidence" value="ECO:0007669"/>
    <property type="project" value="TreeGrafter"/>
</dbReference>
<reference evidence="8" key="1">
    <citation type="submission" date="2021-01" db="EMBL/GenBank/DDBJ databases">
        <title>Adiantum capillus-veneris genome.</title>
        <authorList>
            <person name="Fang Y."/>
            <person name="Liao Q."/>
        </authorList>
    </citation>
    <scope>NUCLEOTIDE SEQUENCE</scope>
    <source>
        <strain evidence="8">H3</strain>
        <tissue evidence="8">Leaf</tissue>
    </source>
</reference>
<dbReference type="InterPro" id="IPR001680">
    <property type="entry name" value="WD40_rpt"/>
</dbReference>
<evidence type="ECO:0000256" key="4">
    <source>
        <dbReference type="ARBA" id="ARBA00022786"/>
    </source>
</evidence>
<feature type="domain" description="Anaphase-promoting complex subunit 4-like WD40" evidence="6">
    <location>
        <begin position="30"/>
        <end position="115"/>
    </location>
</feature>
<dbReference type="GO" id="GO:0034399">
    <property type="term" value="C:nuclear periphery"/>
    <property type="evidence" value="ECO:0007669"/>
    <property type="project" value="TreeGrafter"/>
</dbReference>
<gene>
    <name evidence="8" type="ORF">GOP47_0024595</name>
</gene>
<dbReference type="Pfam" id="PF12896">
    <property type="entry name" value="ANAPC4"/>
    <property type="match status" value="1"/>
</dbReference>
<evidence type="ECO:0000256" key="2">
    <source>
        <dbReference type="ARBA" id="ARBA00022618"/>
    </source>
</evidence>
<dbReference type="InterPro" id="IPR015943">
    <property type="entry name" value="WD40/YVTN_repeat-like_dom_sf"/>
</dbReference>
<evidence type="ECO:0000313" key="8">
    <source>
        <dbReference type="EMBL" id="KAI5060175.1"/>
    </source>
</evidence>
<organism evidence="8 9">
    <name type="scientific">Adiantum capillus-veneris</name>
    <name type="common">Maidenhair fern</name>
    <dbReference type="NCBI Taxonomy" id="13818"/>
    <lineage>
        <taxon>Eukaryota</taxon>
        <taxon>Viridiplantae</taxon>
        <taxon>Streptophyta</taxon>
        <taxon>Embryophyta</taxon>
        <taxon>Tracheophyta</taxon>
        <taxon>Polypodiopsida</taxon>
        <taxon>Polypodiidae</taxon>
        <taxon>Polypodiales</taxon>
        <taxon>Pteridineae</taxon>
        <taxon>Pteridaceae</taxon>
        <taxon>Vittarioideae</taxon>
        <taxon>Adiantum</taxon>
    </lineage>
</organism>
<evidence type="ECO:0000313" key="9">
    <source>
        <dbReference type="Proteomes" id="UP000886520"/>
    </source>
</evidence>
<dbReference type="InterPro" id="IPR024789">
    <property type="entry name" value="APC4"/>
</dbReference>
<dbReference type="AlphaFoldDB" id="A0A9D4Z3S9"/>
<dbReference type="Pfam" id="PF12894">
    <property type="entry name" value="ANAPC4_WD40"/>
    <property type="match status" value="1"/>
</dbReference>
<evidence type="ECO:0000256" key="1">
    <source>
        <dbReference type="ARBA" id="ARBA00016067"/>
    </source>
</evidence>
<dbReference type="Proteomes" id="UP000886520">
    <property type="component" value="Chromosome 24"/>
</dbReference>
<dbReference type="GO" id="GO:0051301">
    <property type="term" value="P:cell division"/>
    <property type="evidence" value="ECO:0007669"/>
    <property type="project" value="UniProtKB-KW"/>
</dbReference>
<dbReference type="InterPro" id="IPR036322">
    <property type="entry name" value="WD40_repeat_dom_sf"/>
</dbReference>
<evidence type="ECO:0000259" key="6">
    <source>
        <dbReference type="Pfam" id="PF12894"/>
    </source>
</evidence>